<dbReference type="OrthoDB" id="9445642at2759"/>
<dbReference type="EnsemblMetazoa" id="BGLB007312-RB">
    <property type="protein sequence ID" value="BGLB007312-PB"/>
    <property type="gene ID" value="BGLB007312"/>
</dbReference>
<keyword evidence="3 11" id="KW-0812">Transmembrane</keyword>
<feature type="transmembrane region" description="Helical" evidence="11">
    <location>
        <begin position="129"/>
        <end position="150"/>
    </location>
</feature>
<keyword evidence="2" id="KW-1003">Cell membrane</keyword>
<dbReference type="KEGG" id="bgt:106066217"/>
<keyword evidence="6 11" id="KW-0472">Membrane</keyword>
<dbReference type="AlphaFoldDB" id="A0A2C9JSF3"/>
<dbReference type="GO" id="GO:0005886">
    <property type="term" value="C:plasma membrane"/>
    <property type="evidence" value="ECO:0007669"/>
    <property type="project" value="UniProtKB-SubCell"/>
</dbReference>
<dbReference type="PANTHER" id="PTHR24246:SF27">
    <property type="entry name" value="ADENOSINE RECEPTOR, ISOFORM A"/>
    <property type="match status" value="1"/>
</dbReference>
<keyword evidence="7" id="KW-1015">Disulfide bond</keyword>
<evidence type="ECO:0000256" key="11">
    <source>
        <dbReference type="SAM" id="Phobius"/>
    </source>
</evidence>
<evidence type="ECO:0000256" key="9">
    <source>
        <dbReference type="ARBA" id="ARBA00023180"/>
    </source>
</evidence>
<evidence type="ECO:0000256" key="10">
    <source>
        <dbReference type="ARBA" id="ARBA00023224"/>
    </source>
</evidence>
<evidence type="ECO:0000313" key="13">
    <source>
        <dbReference type="EnsemblMetazoa" id="BGLB007312-PB"/>
    </source>
</evidence>
<feature type="transmembrane region" description="Helical" evidence="11">
    <location>
        <begin position="170"/>
        <end position="196"/>
    </location>
</feature>
<dbReference type="InterPro" id="IPR000276">
    <property type="entry name" value="GPCR_Rhodpsn"/>
</dbReference>
<feature type="transmembrane region" description="Helical" evidence="11">
    <location>
        <begin position="86"/>
        <end position="108"/>
    </location>
</feature>
<evidence type="ECO:0000256" key="5">
    <source>
        <dbReference type="ARBA" id="ARBA00023040"/>
    </source>
</evidence>
<dbReference type="PRINTS" id="PR00237">
    <property type="entry name" value="GPCRRHODOPSN"/>
</dbReference>
<sequence>MSHFTTIHGSNARDNFFIVVEASVGFLAVLGNGLVVAAIWTTPRLHNITTIFICNLAAADVAVGLLVTPCTILSFKGLPRDFYGCVFIQCVLLVFTNISVFMLLAVAIERVYVLKSPFMQKFVSFRRAVQINMGVWVLGGVLGMIPMYGWNAGYKVINECHYDHIMSPEHMVYFQFFGLVLFPLVLMLCIYVYIYIEVHRHIRQNLLFDVLLQCARPIDDRFNREVNAAKTIALVIISFAVFLLPINIINCYEYFCTKRCLVQENLTLTATVMSHANSCINPCIYAYSNKTILKAIRDMFVEKKIQPKVQVGSELRANSSSKGVFDLELFASPEDHRETFEKTLPVRNSVRKSKVTV</sequence>
<comment type="subcellular location">
    <subcellularLocation>
        <location evidence="1">Cell membrane</location>
        <topology evidence="1">Multi-pass membrane protein</topology>
    </subcellularLocation>
</comment>
<evidence type="ECO:0000256" key="6">
    <source>
        <dbReference type="ARBA" id="ARBA00023136"/>
    </source>
</evidence>
<evidence type="ECO:0000259" key="12">
    <source>
        <dbReference type="PROSITE" id="PS50262"/>
    </source>
</evidence>
<dbReference type="VEuPathDB" id="VectorBase:BGLB007312"/>
<organism evidence="13 14">
    <name type="scientific">Biomphalaria glabrata</name>
    <name type="common">Bloodfluke planorb</name>
    <name type="synonym">Freshwater snail</name>
    <dbReference type="NCBI Taxonomy" id="6526"/>
    <lineage>
        <taxon>Eukaryota</taxon>
        <taxon>Metazoa</taxon>
        <taxon>Spiralia</taxon>
        <taxon>Lophotrochozoa</taxon>
        <taxon>Mollusca</taxon>
        <taxon>Gastropoda</taxon>
        <taxon>Heterobranchia</taxon>
        <taxon>Euthyneura</taxon>
        <taxon>Panpulmonata</taxon>
        <taxon>Hygrophila</taxon>
        <taxon>Lymnaeoidea</taxon>
        <taxon>Planorbidae</taxon>
        <taxon>Biomphalaria</taxon>
    </lineage>
</organism>
<feature type="domain" description="G-protein coupled receptors family 1 profile" evidence="12">
    <location>
        <begin position="31"/>
        <end position="285"/>
    </location>
</feature>
<keyword evidence="4 11" id="KW-1133">Transmembrane helix</keyword>
<dbReference type="GO" id="GO:0001609">
    <property type="term" value="F:G protein-coupled adenosine receptor activity"/>
    <property type="evidence" value="ECO:0007669"/>
    <property type="project" value="InterPro"/>
</dbReference>
<dbReference type="Proteomes" id="UP000076420">
    <property type="component" value="Unassembled WGS sequence"/>
</dbReference>
<evidence type="ECO:0000313" key="14">
    <source>
        <dbReference type="Proteomes" id="UP000076420"/>
    </source>
</evidence>
<keyword evidence="10" id="KW-0807">Transducer</keyword>
<dbReference type="PANTHER" id="PTHR24246">
    <property type="entry name" value="OLFACTORY RECEPTOR AND ADENOSINE RECEPTOR"/>
    <property type="match status" value="1"/>
</dbReference>
<dbReference type="Pfam" id="PF00001">
    <property type="entry name" value="7tm_1"/>
    <property type="match status" value="1"/>
</dbReference>
<evidence type="ECO:0000256" key="8">
    <source>
        <dbReference type="ARBA" id="ARBA00023170"/>
    </source>
</evidence>
<keyword evidence="5" id="KW-0297">G-protein coupled receptor</keyword>
<dbReference type="PROSITE" id="PS50262">
    <property type="entry name" value="G_PROTEIN_RECEP_F1_2"/>
    <property type="match status" value="1"/>
</dbReference>
<dbReference type="PRINTS" id="PR00424">
    <property type="entry name" value="ADENOSINER"/>
</dbReference>
<dbReference type="VEuPathDB" id="VectorBase:BGLAX_033593"/>
<evidence type="ECO:0000256" key="2">
    <source>
        <dbReference type="ARBA" id="ARBA00022475"/>
    </source>
</evidence>
<dbReference type="Gene3D" id="1.20.1070.10">
    <property type="entry name" value="Rhodopsin 7-helix transmembrane proteins"/>
    <property type="match status" value="1"/>
</dbReference>
<name>A0A2C9JSF3_BIOGL</name>
<gene>
    <name evidence="13" type="primary">106066217</name>
</gene>
<evidence type="ECO:0000256" key="7">
    <source>
        <dbReference type="ARBA" id="ARBA00023157"/>
    </source>
</evidence>
<evidence type="ECO:0000256" key="3">
    <source>
        <dbReference type="ARBA" id="ARBA00022692"/>
    </source>
</evidence>
<dbReference type="InterPro" id="IPR017452">
    <property type="entry name" value="GPCR_Rhodpsn_7TM"/>
</dbReference>
<evidence type="ECO:0000256" key="4">
    <source>
        <dbReference type="ARBA" id="ARBA00022989"/>
    </source>
</evidence>
<evidence type="ECO:0000256" key="1">
    <source>
        <dbReference type="ARBA" id="ARBA00004651"/>
    </source>
</evidence>
<proteinExistence type="predicted"/>
<feature type="transmembrane region" description="Helical" evidence="11">
    <location>
        <begin position="231"/>
        <end position="249"/>
    </location>
</feature>
<feature type="transmembrane region" description="Helical" evidence="11">
    <location>
        <begin position="16"/>
        <end position="40"/>
    </location>
</feature>
<keyword evidence="8" id="KW-0675">Receptor</keyword>
<dbReference type="InterPro" id="IPR001634">
    <property type="entry name" value="Adenosn_rcpt"/>
</dbReference>
<dbReference type="SUPFAM" id="SSF81321">
    <property type="entry name" value="Family A G protein-coupled receptor-like"/>
    <property type="match status" value="1"/>
</dbReference>
<dbReference type="STRING" id="6526.A0A2C9JSF3"/>
<accession>A0A2C9JSF3</accession>
<keyword evidence="9" id="KW-0325">Glycoprotein</keyword>
<reference evidence="13" key="1">
    <citation type="submission" date="2020-05" db="UniProtKB">
        <authorList>
            <consortium name="EnsemblMetazoa"/>
        </authorList>
    </citation>
    <scope>IDENTIFICATION</scope>
    <source>
        <strain evidence="13">BB02</strain>
    </source>
</reference>
<feature type="transmembrane region" description="Helical" evidence="11">
    <location>
        <begin position="52"/>
        <end position="74"/>
    </location>
</feature>
<protein>
    <recommendedName>
        <fullName evidence="12">G-protein coupled receptors family 1 profile domain-containing protein</fullName>
    </recommendedName>
</protein>